<dbReference type="Pfam" id="PF07811">
    <property type="entry name" value="TadE"/>
    <property type="match status" value="1"/>
</dbReference>
<evidence type="ECO:0000259" key="2">
    <source>
        <dbReference type="Pfam" id="PF07811"/>
    </source>
</evidence>
<protein>
    <submittedName>
        <fullName evidence="3">TadE/TadG family type IV pilus assembly protein</fullName>
    </submittedName>
</protein>
<evidence type="ECO:0000256" key="1">
    <source>
        <dbReference type="SAM" id="Phobius"/>
    </source>
</evidence>
<reference evidence="4" key="1">
    <citation type="journal article" date="2019" name="Int. J. Syst. Evol. Microbiol.">
        <title>The Global Catalogue of Microorganisms (GCM) 10K type strain sequencing project: providing services to taxonomists for standard genome sequencing and annotation.</title>
        <authorList>
            <consortium name="The Broad Institute Genomics Platform"/>
            <consortium name="The Broad Institute Genome Sequencing Center for Infectious Disease"/>
            <person name="Wu L."/>
            <person name="Ma J."/>
        </authorList>
    </citation>
    <scope>NUCLEOTIDE SEQUENCE [LARGE SCALE GENOMIC DNA]</scope>
    <source>
        <strain evidence="4">CCUG 54329</strain>
    </source>
</reference>
<dbReference type="InterPro" id="IPR012495">
    <property type="entry name" value="TadE-like_dom"/>
</dbReference>
<dbReference type="RefSeq" id="WP_380915243.1">
    <property type="nucleotide sequence ID" value="NZ_JBHTLS010000135.1"/>
</dbReference>
<keyword evidence="1" id="KW-1133">Transmembrane helix</keyword>
<dbReference type="EMBL" id="JBHTLS010000135">
    <property type="protein sequence ID" value="MFD1107575.1"/>
    <property type="molecule type" value="Genomic_DNA"/>
</dbReference>
<name>A0ABW3P7F8_9SPHN</name>
<accession>A0ABW3P7F8</accession>
<organism evidence="3 4">
    <name type="scientific">Sphingobium olei</name>
    <dbReference type="NCBI Taxonomy" id="420955"/>
    <lineage>
        <taxon>Bacteria</taxon>
        <taxon>Pseudomonadati</taxon>
        <taxon>Pseudomonadota</taxon>
        <taxon>Alphaproteobacteria</taxon>
        <taxon>Sphingomonadales</taxon>
        <taxon>Sphingomonadaceae</taxon>
        <taxon>Sphingobium</taxon>
    </lineage>
</organism>
<proteinExistence type="predicted"/>
<sequence length="177" mass="18802">MTRPHIIEAIRRNRAGMAAVEFALTAPILVLMFLGTFQVTDAVGAKRKLGIATRAIADLTTQYTSISSSEADSILRSSDQIMAPYSAAPGTFVVSQIYVSAAGAATVSWSRAQNGTARTIGASVTLPTGVAQNDSYVILAESSYPYTPSVGLAMVPTITMTDKIYMYPRLSDSVNLQ</sequence>
<keyword evidence="4" id="KW-1185">Reference proteome</keyword>
<evidence type="ECO:0000313" key="3">
    <source>
        <dbReference type="EMBL" id="MFD1107575.1"/>
    </source>
</evidence>
<comment type="caution">
    <text evidence="3">The sequence shown here is derived from an EMBL/GenBank/DDBJ whole genome shotgun (WGS) entry which is preliminary data.</text>
</comment>
<keyword evidence="1" id="KW-0472">Membrane</keyword>
<feature type="transmembrane region" description="Helical" evidence="1">
    <location>
        <begin position="20"/>
        <end position="39"/>
    </location>
</feature>
<keyword evidence="1" id="KW-0812">Transmembrane</keyword>
<gene>
    <name evidence="3" type="ORF">ACFQ24_22125</name>
</gene>
<feature type="domain" description="TadE-like" evidence="2">
    <location>
        <begin position="16"/>
        <end position="57"/>
    </location>
</feature>
<dbReference type="Proteomes" id="UP001597203">
    <property type="component" value="Unassembled WGS sequence"/>
</dbReference>
<evidence type="ECO:0000313" key="4">
    <source>
        <dbReference type="Proteomes" id="UP001597203"/>
    </source>
</evidence>